<proteinExistence type="predicted"/>
<dbReference type="GO" id="GO:0007155">
    <property type="term" value="P:cell adhesion"/>
    <property type="evidence" value="ECO:0007669"/>
    <property type="project" value="InterPro"/>
</dbReference>
<evidence type="ECO:0000259" key="11">
    <source>
        <dbReference type="PROSITE" id="PS50963"/>
    </source>
</evidence>
<dbReference type="GO" id="GO:0005886">
    <property type="term" value="C:plasma membrane"/>
    <property type="evidence" value="ECO:0007669"/>
    <property type="project" value="TreeGrafter"/>
</dbReference>
<dbReference type="InterPro" id="IPR016187">
    <property type="entry name" value="CTDL_fold"/>
</dbReference>
<dbReference type="Pfam" id="PF00193">
    <property type="entry name" value="Xlink"/>
    <property type="match status" value="1"/>
</dbReference>
<dbReference type="InterPro" id="IPR043210">
    <property type="entry name" value="CD44_antigen-like"/>
</dbReference>
<dbReference type="PANTHER" id="PTHR10225">
    <property type="entry name" value="HYALURONAN RECEPTOR"/>
    <property type="match status" value="1"/>
</dbReference>
<evidence type="ECO:0000256" key="5">
    <source>
        <dbReference type="ARBA" id="ARBA00023136"/>
    </source>
</evidence>
<evidence type="ECO:0000256" key="3">
    <source>
        <dbReference type="ARBA" id="ARBA00022729"/>
    </source>
</evidence>
<dbReference type="PROSITE" id="PS50963">
    <property type="entry name" value="LINK_2"/>
    <property type="match status" value="1"/>
</dbReference>
<accession>A0A6C0D6Z6</accession>
<name>A0A6C0D6Z6_9ZZZZ</name>
<organism evidence="12">
    <name type="scientific">viral metagenome</name>
    <dbReference type="NCBI Taxonomy" id="1070528"/>
    <lineage>
        <taxon>unclassified sequences</taxon>
        <taxon>metagenomes</taxon>
        <taxon>organismal metagenomes</taxon>
    </lineage>
</organism>
<protein>
    <recommendedName>
        <fullName evidence="11">Link domain-containing protein</fullName>
    </recommendedName>
</protein>
<evidence type="ECO:0000256" key="8">
    <source>
        <dbReference type="ARBA" id="ARBA00023180"/>
    </source>
</evidence>
<evidence type="ECO:0000313" key="12">
    <source>
        <dbReference type="EMBL" id="QHT12243.1"/>
    </source>
</evidence>
<keyword evidence="5 10" id="KW-0472">Membrane</keyword>
<keyword evidence="6" id="KW-1015">Disulfide bond</keyword>
<feature type="region of interest" description="Disordered" evidence="9">
    <location>
        <begin position="114"/>
        <end position="144"/>
    </location>
</feature>
<evidence type="ECO:0000256" key="1">
    <source>
        <dbReference type="ARBA" id="ARBA00004167"/>
    </source>
</evidence>
<comment type="subcellular location">
    <subcellularLocation>
        <location evidence="1">Membrane</location>
        <topology evidence="1">Single-pass membrane protein</topology>
    </subcellularLocation>
</comment>
<evidence type="ECO:0000256" key="7">
    <source>
        <dbReference type="ARBA" id="ARBA00023170"/>
    </source>
</evidence>
<dbReference type="InterPro" id="IPR016186">
    <property type="entry name" value="C-type_lectin-like/link_sf"/>
</dbReference>
<evidence type="ECO:0000256" key="6">
    <source>
        <dbReference type="ARBA" id="ARBA00023157"/>
    </source>
</evidence>
<feature type="transmembrane region" description="Helical" evidence="10">
    <location>
        <begin position="74"/>
        <end position="93"/>
    </location>
</feature>
<sequence length="318" mass="35093">MNTSSQKTVNNLGTFYTNLGKTTNQAINNVKNSLKNVNSLIPLNNSKTSNNGFFSGLSPAAATANSANSGKTRLAWPLIIFILVSILFVVIFLKFKDQITAAINNLGQKIRDTFNKPSSPLEDASNPKPATVNGPPVSPQEEKALESQMQQPKDIIDKIIPMGNPEVFNVSKNEFTSEDAEPLCRALGAELATYEQVKDAWSKGADWCNYGWVKGQAAVYPTQEDSWKRIQAGPEENKNSCGMPGVNGGYFDNPDLQFGVNCYGSKPTQSEHDQELLMRKGNIPKTVPLLKIDQKMEEYKKQANDLGILPFNENKWDQ</sequence>
<evidence type="ECO:0000256" key="10">
    <source>
        <dbReference type="SAM" id="Phobius"/>
    </source>
</evidence>
<dbReference type="SUPFAM" id="SSF56436">
    <property type="entry name" value="C-type lectin-like"/>
    <property type="match status" value="1"/>
</dbReference>
<dbReference type="AlphaFoldDB" id="A0A6C0D6Z6"/>
<dbReference type="SMART" id="SM00445">
    <property type="entry name" value="LINK"/>
    <property type="match status" value="1"/>
</dbReference>
<keyword evidence="8" id="KW-0325">Glycoprotein</keyword>
<dbReference type="EMBL" id="MN739542">
    <property type="protein sequence ID" value="QHT12243.1"/>
    <property type="molecule type" value="Genomic_DNA"/>
</dbReference>
<keyword evidence="4 10" id="KW-1133">Transmembrane helix</keyword>
<dbReference type="InterPro" id="IPR000538">
    <property type="entry name" value="Link_dom"/>
</dbReference>
<dbReference type="PANTHER" id="PTHR10225:SF5">
    <property type="entry name" value="C-TYPE LECTIN DOMAIN-CONTAINING PROTEIN"/>
    <property type="match status" value="1"/>
</dbReference>
<keyword evidence="7" id="KW-0675">Receptor</keyword>
<keyword evidence="2 10" id="KW-0812">Transmembrane</keyword>
<evidence type="ECO:0000256" key="9">
    <source>
        <dbReference type="SAM" id="MobiDB-lite"/>
    </source>
</evidence>
<evidence type="ECO:0000256" key="2">
    <source>
        <dbReference type="ARBA" id="ARBA00022692"/>
    </source>
</evidence>
<dbReference type="GO" id="GO:0005540">
    <property type="term" value="F:hyaluronic acid binding"/>
    <property type="evidence" value="ECO:0007669"/>
    <property type="project" value="InterPro"/>
</dbReference>
<dbReference type="GO" id="GO:0004888">
    <property type="term" value="F:transmembrane signaling receptor activity"/>
    <property type="evidence" value="ECO:0007669"/>
    <property type="project" value="TreeGrafter"/>
</dbReference>
<dbReference type="Gene3D" id="3.10.100.10">
    <property type="entry name" value="Mannose-Binding Protein A, subunit A"/>
    <property type="match status" value="1"/>
</dbReference>
<keyword evidence="3" id="KW-0732">Signal</keyword>
<feature type="domain" description="Link" evidence="11">
    <location>
        <begin position="163"/>
        <end position="264"/>
    </location>
</feature>
<reference evidence="12" key="1">
    <citation type="journal article" date="2020" name="Nature">
        <title>Giant virus diversity and host interactions through global metagenomics.</title>
        <authorList>
            <person name="Schulz F."/>
            <person name="Roux S."/>
            <person name="Paez-Espino D."/>
            <person name="Jungbluth S."/>
            <person name="Walsh D.A."/>
            <person name="Denef V.J."/>
            <person name="McMahon K.D."/>
            <person name="Konstantinidis K.T."/>
            <person name="Eloe-Fadrosh E.A."/>
            <person name="Kyrpides N.C."/>
            <person name="Woyke T."/>
        </authorList>
    </citation>
    <scope>NUCLEOTIDE SEQUENCE</scope>
    <source>
        <strain evidence="12">GVMAG-M-3300023174-129</strain>
    </source>
</reference>
<evidence type="ECO:0000256" key="4">
    <source>
        <dbReference type="ARBA" id="ARBA00022989"/>
    </source>
</evidence>